<reference evidence="6 7" key="1">
    <citation type="submission" date="2020-08" db="EMBL/GenBank/DDBJ databases">
        <authorList>
            <person name="Kim C.M."/>
        </authorList>
    </citation>
    <scope>NUCLEOTIDE SEQUENCE [LARGE SCALE GENOMIC DNA]</scope>
    <source>
        <strain evidence="6 7">UL070</strain>
    </source>
</reference>
<dbReference type="RefSeq" id="WP_183087991.1">
    <property type="nucleotide sequence ID" value="NZ_JACJUD010000001.1"/>
</dbReference>
<dbReference type="GO" id="GO:0043565">
    <property type="term" value="F:sequence-specific DNA binding"/>
    <property type="evidence" value="ECO:0007669"/>
    <property type="project" value="TreeGrafter"/>
</dbReference>
<dbReference type="SUPFAM" id="SSF53850">
    <property type="entry name" value="Periplasmic binding protein-like II"/>
    <property type="match status" value="1"/>
</dbReference>
<dbReference type="PANTHER" id="PTHR30537:SF5">
    <property type="entry name" value="HTH-TYPE TRANSCRIPTIONAL ACTIVATOR TTDR-RELATED"/>
    <property type="match status" value="1"/>
</dbReference>
<dbReference type="CDD" id="cd08422">
    <property type="entry name" value="PBP2_CrgA_like"/>
    <property type="match status" value="1"/>
</dbReference>
<evidence type="ECO:0000259" key="5">
    <source>
        <dbReference type="PROSITE" id="PS50931"/>
    </source>
</evidence>
<evidence type="ECO:0000313" key="7">
    <source>
        <dbReference type="Proteomes" id="UP000542720"/>
    </source>
</evidence>
<dbReference type="InterPro" id="IPR036388">
    <property type="entry name" value="WH-like_DNA-bd_sf"/>
</dbReference>
<dbReference type="InterPro" id="IPR058163">
    <property type="entry name" value="LysR-type_TF_proteobact-type"/>
</dbReference>
<keyword evidence="2" id="KW-0805">Transcription regulation</keyword>
<comment type="similarity">
    <text evidence="1">Belongs to the LysR transcriptional regulatory family.</text>
</comment>
<dbReference type="PANTHER" id="PTHR30537">
    <property type="entry name" value="HTH-TYPE TRANSCRIPTIONAL REGULATOR"/>
    <property type="match status" value="1"/>
</dbReference>
<dbReference type="InterPro" id="IPR000847">
    <property type="entry name" value="LysR_HTH_N"/>
</dbReference>
<gene>
    <name evidence="6" type="ORF">H3H51_05475</name>
</gene>
<evidence type="ECO:0000256" key="3">
    <source>
        <dbReference type="ARBA" id="ARBA00023125"/>
    </source>
</evidence>
<dbReference type="Pfam" id="PF03466">
    <property type="entry name" value="LysR_substrate"/>
    <property type="match status" value="1"/>
</dbReference>
<protein>
    <submittedName>
        <fullName evidence="6">LysR family transcriptional regulator</fullName>
    </submittedName>
</protein>
<keyword evidence="4" id="KW-0804">Transcription</keyword>
<dbReference type="Gene3D" id="3.40.190.290">
    <property type="match status" value="1"/>
</dbReference>
<evidence type="ECO:0000313" key="6">
    <source>
        <dbReference type="EMBL" id="MBB2494463.1"/>
    </source>
</evidence>
<evidence type="ECO:0000256" key="2">
    <source>
        <dbReference type="ARBA" id="ARBA00023015"/>
    </source>
</evidence>
<dbReference type="InterPro" id="IPR036390">
    <property type="entry name" value="WH_DNA-bd_sf"/>
</dbReference>
<dbReference type="AlphaFoldDB" id="A0A7W4QDE3"/>
<dbReference type="InterPro" id="IPR005119">
    <property type="entry name" value="LysR_subst-bd"/>
</dbReference>
<evidence type="ECO:0000256" key="1">
    <source>
        <dbReference type="ARBA" id="ARBA00009437"/>
    </source>
</evidence>
<sequence>MDTLHSMRVFVRVIDTGSFTAAAQALDLSTAQVSRLVSELEQQLEARLLHRTTRRLALTEVGEHYLQRCREILDQVDEAAAQARGAHLKPSGRLRVHCMIGLGLQHLTPLIARFHERYPEVVVDLTLSQRDPDLIEDGYDVVIAFARELPDSQMVAQLLGPMYSVVCAAPDYLRQFGVPQTPADLQQHRYLRLVDLLYPDSWLVSDEHGDYDALPQECFQVNIAESLIRVAQAGMGFCLLPSFVAAPPLRDGSLLRVLPEYRLRERNIYAVYPSRRFLDAKIKSWVDFLKAELPPLFTEDERATEDARHWADAKALLRIKQR</sequence>
<dbReference type="GO" id="GO:0003700">
    <property type="term" value="F:DNA-binding transcription factor activity"/>
    <property type="evidence" value="ECO:0007669"/>
    <property type="project" value="InterPro"/>
</dbReference>
<name>A0A7W4QDE3_9GAMM</name>
<organism evidence="6 7">
    <name type="scientific">Aquipseudomonas ullengensis</name>
    <dbReference type="NCBI Taxonomy" id="2759166"/>
    <lineage>
        <taxon>Bacteria</taxon>
        <taxon>Pseudomonadati</taxon>
        <taxon>Pseudomonadota</taxon>
        <taxon>Gammaproteobacteria</taxon>
        <taxon>Pseudomonadales</taxon>
        <taxon>Pseudomonadaceae</taxon>
        <taxon>Aquipseudomonas</taxon>
    </lineage>
</organism>
<dbReference type="SUPFAM" id="SSF46785">
    <property type="entry name" value="Winged helix' DNA-binding domain"/>
    <property type="match status" value="1"/>
</dbReference>
<dbReference type="FunFam" id="1.10.10.10:FF:000001">
    <property type="entry name" value="LysR family transcriptional regulator"/>
    <property type="match status" value="1"/>
</dbReference>
<dbReference type="EMBL" id="JACJUD010000001">
    <property type="protein sequence ID" value="MBB2494463.1"/>
    <property type="molecule type" value="Genomic_DNA"/>
</dbReference>
<comment type="caution">
    <text evidence="6">The sequence shown here is derived from an EMBL/GenBank/DDBJ whole genome shotgun (WGS) entry which is preliminary data.</text>
</comment>
<evidence type="ECO:0000256" key="4">
    <source>
        <dbReference type="ARBA" id="ARBA00023163"/>
    </source>
</evidence>
<dbReference type="PROSITE" id="PS50931">
    <property type="entry name" value="HTH_LYSR"/>
    <property type="match status" value="1"/>
</dbReference>
<keyword evidence="3" id="KW-0238">DNA-binding</keyword>
<keyword evidence="7" id="KW-1185">Reference proteome</keyword>
<proteinExistence type="inferred from homology"/>
<dbReference type="Pfam" id="PF00126">
    <property type="entry name" value="HTH_1"/>
    <property type="match status" value="1"/>
</dbReference>
<feature type="domain" description="HTH lysR-type" evidence="5">
    <location>
        <begin position="1"/>
        <end position="59"/>
    </location>
</feature>
<dbReference type="Proteomes" id="UP000542720">
    <property type="component" value="Unassembled WGS sequence"/>
</dbReference>
<dbReference type="GO" id="GO:0006351">
    <property type="term" value="P:DNA-templated transcription"/>
    <property type="evidence" value="ECO:0007669"/>
    <property type="project" value="TreeGrafter"/>
</dbReference>
<accession>A0A7W4QDE3</accession>
<dbReference type="Gene3D" id="1.10.10.10">
    <property type="entry name" value="Winged helix-like DNA-binding domain superfamily/Winged helix DNA-binding domain"/>
    <property type="match status" value="1"/>
</dbReference>